<evidence type="ECO:0000313" key="5">
    <source>
        <dbReference type="WBParaSite" id="NBR_0000739101-mRNA-1"/>
    </source>
</evidence>
<sequence length="231" mass="26430">MRLLLLSSTLWVVASTMRKPDLYVWLEQNSYICDLSSGGIMPRFLSPDESKQFNCACGDPLISQAACARKGNEMPTCHSIPDLCMREYAILFTETSDRLAQPIPTDTASWSTTRTSSPSSANPTIIPIKYTTAKQNPIQKASACQSDHKGAAVQSIQSYDNFTTSHNHCAYDHNYPNHYYHHRSNHNNNNNCNDNSNNNYNNNNHYYSYYHYHDTHDHHDHNTPDDYDHYT</sequence>
<protein>
    <submittedName>
        <fullName evidence="5">Secreted protein</fullName>
    </submittedName>
</protein>
<evidence type="ECO:0000313" key="4">
    <source>
        <dbReference type="Proteomes" id="UP000271162"/>
    </source>
</evidence>
<reference evidence="5" key="1">
    <citation type="submission" date="2016-04" db="UniProtKB">
        <authorList>
            <consortium name="WormBaseParasite"/>
        </authorList>
    </citation>
    <scope>IDENTIFICATION</scope>
</reference>
<evidence type="ECO:0000256" key="2">
    <source>
        <dbReference type="SAM" id="SignalP"/>
    </source>
</evidence>
<feature type="signal peptide" evidence="2">
    <location>
        <begin position="1"/>
        <end position="16"/>
    </location>
</feature>
<keyword evidence="4" id="KW-1185">Reference proteome</keyword>
<name>A0A158QXT9_NIPBR</name>
<proteinExistence type="predicted"/>
<feature type="region of interest" description="Disordered" evidence="1">
    <location>
        <begin position="103"/>
        <end position="124"/>
    </location>
</feature>
<feature type="chain" id="PRO_5043135682" evidence="2">
    <location>
        <begin position="17"/>
        <end position="231"/>
    </location>
</feature>
<dbReference type="EMBL" id="UYSL01019885">
    <property type="protein sequence ID" value="VDL70981.1"/>
    <property type="molecule type" value="Genomic_DNA"/>
</dbReference>
<gene>
    <name evidence="3" type="ORF">NBR_LOCUS7392</name>
</gene>
<feature type="compositionally biased region" description="Low complexity" evidence="1">
    <location>
        <begin position="104"/>
        <end position="124"/>
    </location>
</feature>
<dbReference type="WBParaSite" id="NBR_0000739101-mRNA-1">
    <property type="protein sequence ID" value="NBR_0000739101-mRNA-1"/>
    <property type="gene ID" value="NBR_0000739101"/>
</dbReference>
<accession>A0A158QXT9</accession>
<dbReference type="AlphaFoldDB" id="A0A158QXT9"/>
<dbReference type="STRING" id="27835.A0A158QXT9"/>
<feature type="region of interest" description="Disordered" evidence="1">
    <location>
        <begin position="186"/>
        <end position="207"/>
    </location>
</feature>
<evidence type="ECO:0000313" key="3">
    <source>
        <dbReference type="EMBL" id="VDL70981.1"/>
    </source>
</evidence>
<reference evidence="3 4" key="2">
    <citation type="submission" date="2018-11" db="EMBL/GenBank/DDBJ databases">
        <authorList>
            <consortium name="Pathogen Informatics"/>
        </authorList>
    </citation>
    <scope>NUCLEOTIDE SEQUENCE [LARGE SCALE GENOMIC DNA]</scope>
</reference>
<keyword evidence="2" id="KW-0732">Signal</keyword>
<organism evidence="5">
    <name type="scientific">Nippostrongylus brasiliensis</name>
    <name type="common">Rat hookworm</name>
    <dbReference type="NCBI Taxonomy" id="27835"/>
    <lineage>
        <taxon>Eukaryota</taxon>
        <taxon>Metazoa</taxon>
        <taxon>Ecdysozoa</taxon>
        <taxon>Nematoda</taxon>
        <taxon>Chromadorea</taxon>
        <taxon>Rhabditida</taxon>
        <taxon>Rhabditina</taxon>
        <taxon>Rhabditomorpha</taxon>
        <taxon>Strongyloidea</taxon>
        <taxon>Heligmosomidae</taxon>
        <taxon>Nippostrongylus</taxon>
    </lineage>
</organism>
<evidence type="ECO:0000256" key="1">
    <source>
        <dbReference type="SAM" id="MobiDB-lite"/>
    </source>
</evidence>
<dbReference type="Proteomes" id="UP000271162">
    <property type="component" value="Unassembled WGS sequence"/>
</dbReference>